<dbReference type="RefSeq" id="XP_058337379.1">
    <property type="nucleotide sequence ID" value="XM_058491822.1"/>
</dbReference>
<dbReference type="Proteomes" id="UP001234581">
    <property type="component" value="Unassembled WGS sequence"/>
</dbReference>
<dbReference type="GeneID" id="83219259"/>
<sequence>MTQASIAIQHIAILSFIQDLKGASRVFIPELSTKRVPNTSSHCLFWIEHAGWWYLWQQQQGFDIETRTL</sequence>
<evidence type="ECO:0000313" key="1">
    <source>
        <dbReference type="EMBL" id="KAJ8652465.1"/>
    </source>
</evidence>
<dbReference type="AlphaFoldDB" id="A0AAD7USL0"/>
<evidence type="ECO:0000313" key="2">
    <source>
        <dbReference type="Proteomes" id="UP001234581"/>
    </source>
</evidence>
<name>A0AAD7USL0_9FUNG</name>
<reference evidence="1 2" key="1">
    <citation type="submission" date="2023-03" db="EMBL/GenBank/DDBJ databases">
        <title>Genome sequence of Lichtheimia ornata CBS 291.66.</title>
        <authorList>
            <person name="Mohabir J.T."/>
            <person name="Shea T.P."/>
            <person name="Kurbessoian T."/>
            <person name="Berby B."/>
            <person name="Fontaine J."/>
            <person name="Livny J."/>
            <person name="Gnirke A."/>
            <person name="Stajich J.E."/>
            <person name="Cuomo C.A."/>
        </authorList>
    </citation>
    <scope>NUCLEOTIDE SEQUENCE [LARGE SCALE GENOMIC DNA]</scope>
    <source>
        <strain evidence="1">CBS 291.66</strain>
    </source>
</reference>
<accession>A0AAD7USL0</accession>
<gene>
    <name evidence="1" type="ORF">O0I10_011861</name>
</gene>
<dbReference type="EMBL" id="JARTCD010000103">
    <property type="protein sequence ID" value="KAJ8652465.1"/>
    <property type="molecule type" value="Genomic_DNA"/>
</dbReference>
<keyword evidence="2" id="KW-1185">Reference proteome</keyword>
<proteinExistence type="predicted"/>
<protein>
    <submittedName>
        <fullName evidence="1">Uncharacterized protein</fullName>
    </submittedName>
</protein>
<organism evidence="1 2">
    <name type="scientific">Lichtheimia ornata</name>
    <dbReference type="NCBI Taxonomy" id="688661"/>
    <lineage>
        <taxon>Eukaryota</taxon>
        <taxon>Fungi</taxon>
        <taxon>Fungi incertae sedis</taxon>
        <taxon>Mucoromycota</taxon>
        <taxon>Mucoromycotina</taxon>
        <taxon>Mucoromycetes</taxon>
        <taxon>Mucorales</taxon>
        <taxon>Lichtheimiaceae</taxon>
        <taxon>Lichtheimia</taxon>
    </lineage>
</organism>
<comment type="caution">
    <text evidence="1">The sequence shown here is derived from an EMBL/GenBank/DDBJ whole genome shotgun (WGS) entry which is preliminary data.</text>
</comment>
<feature type="non-terminal residue" evidence="1">
    <location>
        <position position="1"/>
    </location>
</feature>